<name>A0AB38ZN73_9VIRU</name>
<proteinExistence type="predicted"/>
<sequence>MTSYSLKPGEKGNLSLPQPSGFPDGLLETLRRTLRSSSGSLLGGNHFTQNLPRRPCEGHVEELREQLPDFRYRSLRKFKALCEERCSTCATSLVTCAAYLKVHAHIHKCPKFCIHLFKNFTLYKEQKVYDACQSIKFAASSLAQGGYNDLAEKKLAEIPFVTQLEEEVVSHNAWPNLIAFPLWNLEPGIDKESKFDLSFLPPPTLKQCNGFRKKFRRYLDKHMPEIVETLSYTECMKVGPNKFYDDGEIRKDSETPINADGPFLYQSFMTGPLSVREVWLPTKAFKAASTWWHRVAEQLLHKRPHLILSQDPEDAARTVRKRFKPCKSIDLKGSGLQFPIEYIIIVLEQLTELFPEMEERKDIAVDLLQRMSIFKDKKFHIPTRGVGLGYFTNIKVMVIDCLLEDYYVIASFDDDMLVKDTQYNACIKRLKSYGFLINEEKSGHHWPINPWFLNVGILMDEESVLGYSTCNAYMAASFTKRYHWERKSILQQVYPEDSHYMAFHYEKIFGYEFFKGESIQHPNNGGLCWWARELGGKDQGAYLQAHLMPQRIYDEWNGDIPYPTFAADTISAADRKLHHFKRKRMYKEKTMIYSWDFYHLHPRMRSGESIKSHSSDLDGITPVWREILLLKHFGVSHGSLEQDIPKIVIPLLAAKFPLSRDPIQAFARNEYCDSENEPQGIVCDETRERLHAISTSKRIGHEYFFQKREEVQKDPEIPPEPPPCPQLENLLFGDLEWSGPDLSSIEIQAPYEESSESEGEGDLSDVESDIMSDVMDFIDDI</sequence>
<evidence type="ECO:0000313" key="2">
    <source>
        <dbReference type="EMBL" id="XAX95852.1"/>
    </source>
</evidence>
<reference evidence="2" key="2">
    <citation type="submission" date="2024-05" db="EMBL/GenBank/DDBJ databases">
        <title>Discovery of novel RNA viruses in commercially relevant seaweeds Alaria esculenta and Saccharina latissima.</title>
        <authorList>
            <person name="Dekker R.J."/>
            <person name="de Leeuw W.C."/>
            <person name="van Olst M."/>
            <person name="Ensink W.A."/>
            <person name="van Leeuwen S."/>
            <person name="Cohen J."/>
            <person name="Timmermans K.R."/>
            <person name="Breit T.M."/>
            <person name="Jonker M.J."/>
        </authorList>
    </citation>
    <scope>NUCLEOTIDE SEQUENCE</scope>
    <source>
        <strain evidence="2">Slv-NL1</strain>
    </source>
</reference>
<feature type="compositionally biased region" description="Acidic residues" evidence="1">
    <location>
        <begin position="753"/>
        <end position="781"/>
    </location>
</feature>
<evidence type="ECO:0000256" key="1">
    <source>
        <dbReference type="SAM" id="MobiDB-lite"/>
    </source>
</evidence>
<feature type="region of interest" description="Disordered" evidence="1">
    <location>
        <begin position="743"/>
        <end position="781"/>
    </location>
</feature>
<protein>
    <submittedName>
        <fullName evidence="2">Polyprotein</fullName>
    </submittedName>
</protein>
<feature type="region of interest" description="Disordered" evidence="1">
    <location>
        <begin position="1"/>
        <end position="21"/>
    </location>
</feature>
<reference evidence="2" key="1">
    <citation type="journal article" date="2024" name="bioRxiv">
        <title>Genome sequences of three Konjac mosaic virus (KoMV) variants.</title>
        <authorList>
            <person name="Breit T.M."/>
            <person name="de Leeuw W.C."/>
            <person name="van Olst M.F."/>
            <person name="Ensink W.A."/>
            <person name="van Leeuwen S.M."/>
            <person name="Jonker M.J."/>
            <person name="Dekker R.J."/>
        </authorList>
    </citation>
    <scope>NUCLEOTIDE SEQUENCE</scope>
    <source>
        <strain evidence="2">Slv-NL1</strain>
    </source>
</reference>
<organism evidence="2">
    <name type="scientific">Saccharina latissima RNA virus 1</name>
    <dbReference type="NCBI Taxonomy" id="3153341"/>
    <lineage>
        <taxon>Viruses</taxon>
        <taxon>Riboviria</taxon>
    </lineage>
</organism>
<dbReference type="EMBL" id="PP793781">
    <property type="protein sequence ID" value="XAX95852.1"/>
    <property type="molecule type" value="Genomic_RNA"/>
</dbReference>
<accession>A0AB38ZN73</accession>